<protein>
    <recommendedName>
        <fullName evidence="3">Ribosomal protein/NADH dehydrogenase domain-containing protein</fullName>
    </recommendedName>
</protein>
<sequence>MKIDRILARLESGMGAVRLPPNVESLVLTLSQRTRAGGARHFWREHLRRLQYANPALRIEVNYPREPCAPTLDLRFAGSPAATTIALAGLRSDEICRRLLAKAAADTT</sequence>
<name>A0A9W8HC80_9FUNG</name>
<organism evidence="1 2">
    <name type="scientific">Coemansia javaensis</name>
    <dbReference type="NCBI Taxonomy" id="2761396"/>
    <lineage>
        <taxon>Eukaryota</taxon>
        <taxon>Fungi</taxon>
        <taxon>Fungi incertae sedis</taxon>
        <taxon>Zoopagomycota</taxon>
        <taxon>Kickxellomycotina</taxon>
        <taxon>Kickxellomycetes</taxon>
        <taxon>Kickxellales</taxon>
        <taxon>Kickxellaceae</taxon>
        <taxon>Coemansia</taxon>
    </lineage>
</organism>
<dbReference type="Proteomes" id="UP001140217">
    <property type="component" value="Unassembled WGS sequence"/>
</dbReference>
<dbReference type="InterPro" id="IPR036249">
    <property type="entry name" value="Thioredoxin-like_sf"/>
</dbReference>
<dbReference type="GO" id="GO:0005739">
    <property type="term" value="C:mitochondrion"/>
    <property type="evidence" value="ECO:0007669"/>
    <property type="project" value="UniProtKB-SubCell"/>
</dbReference>
<proteinExistence type="predicted"/>
<dbReference type="SUPFAM" id="SSF52833">
    <property type="entry name" value="Thioredoxin-like"/>
    <property type="match status" value="1"/>
</dbReference>
<dbReference type="AlphaFoldDB" id="A0A9W8HC80"/>
<gene>
    <name evidence="1" type="ORF">H4R18_004447</name>
</gene>
<accession>A0A9W8HC80</accession>
<dbReference type="OrthoDB" id="1696305at2759"/>
<comment type="caution">
    <text evidence="1">The sequence shown here is derived from an EMBL/GenBank/DDBJ whole genome shotgun (WGS) entry which is preliminary data.</text>
</comment>
<reference evidence="1" key="1">
    <citation type="submission" date="2022-07" db="EMBL/GenBank/DDBJ databases">
        <title>Phylogenomic reconstructions and comparative analyses of Kickxellomycotina fungi.</title>
        <authorList>
            <person name="Reynolds N.K."/>
            <person name="Stajich J.E."/>
            <person name="Barry K."/>
            <person name="Grigoriev I.V."/>
            <person name="Crous P."/>
            <person name="Smith M.E."/>
        </authorList>
    </citation>
    <scope>NUCLEOTIDE SEQUENCE</scope>
    <source>
        <strain evidence="1">NBRC 105414</strain>
    </source>
</reference>
<evidence type="ECO:0008006" key="3">
    <source>
        <dbReference type="Google" id="ProtNLM"/>
    </source>
</evidence>
<dbReference type="EMBL" id="JANBUL010000215">
    <property type="protein sequence ID" value="KAJ2778696.1"/>
    <property type="molecule type" value="Genomic_DNA"/>
</dbReference>
<keyword evidence="2" id="KW-1185">Reference proteome</keyword>
<evidence type="ECO:0000313" key="1">
    <source>
        <dbReference type="EMBL" id="KAJ2778696.1"/>
    </source>
</evidence>
<evidence type="ECO:0000313" key="2">
    <source>
        <dbReference type="Proteomes" id="UP001140217"/>
    </source>
</evidence>